<dbReference type="PROSITE" id="PS51257">
    <property type="entry name" value="PROKAR_LIPOPROTEIN"/>
    <property type="match status" value="1"/>
</dbReference>
<dbReference type="AlphaFoldDB" id="A0A1W2B4D5"/>
<gene>
    <name evidence="2" type="ORF">SAMN06296427_105241</name>
</gene>
<keyword evidence="1" id="KW-0732">Signal</keyword>
<evidence type="ECO:0000256" key="1">
    <source>
        <dbReference type="SAM" id="SignalP"/>
    </source>
</evidence>
<evidence type="ECO:0000313" key="3">
    <source>
        <dbReference type="Proteomes" id="UP000192393"/>
    </source>
</evidence>
<feature type="chain" id="PRO_5012235722" description="Lipoprotein" evidence="1">
    <location>
        <begin position="21"/>
        <end position="200"/>
    </location>
</feature>
<evidence type="ECO:0008006" key="4">
    <source>
        <dbReference type="Google" id="ProtNLM"/>
    </source>
</evidence>
<dbReference type="STRING" id="1434700.SAMN06296427_105241"/>
<reference evidence="3" key="1">
    <citation type="submission" date="2017-04" db="EMBL/GenBank/DDBJ databases">
        <authorList>
            <person name="Varghese N."/>
            <person name="Submissions S."/>
        </authorList>
    </citation>
    <scope>NUCLEOTIDE SEQUENCE [LARGE SCALE GENOMIC DNA]</scope>
    <source>
        <strain evidence="3">CGMCC 1.12708</strain>
    </source>
</reference>
<keyword evidence="3" id="KW-1185">Reference proteome</keyword>
<dbReference type="EMBL" id="FWXS01000005">
    <property type="protein sequence ID" value="SMC67704.1"/>
    <property type="molecule type" value="Genomic_DNA"/>
</dbReference>
<dbReference type="Proteomes" id="UP000192393">
    <property type="component" value="Unassembled WGS sequence"/>
</dbReference>
<proteinExistence type="predicted"/>
<dbReference type="RefSeq" id="WP_084017440.1">
    <property type="nucleotide sequence ID" value="NZ_FWXS01000005.1"/>
</dbReference>
<evidence type="ECO:0000313" key="2">
    <source>
        <dbReference type="EMBL" id="SMC67704.1"/>
    </source>
</evidence>
<name>A0A1W2B4D5_9FLAO</name>
<dbReference type="OrthoDB" id="1425333at2"/>
<feature type="signal peptide" evidence="1">
    <location>
        <begin position="1"/>
        <end position="20"/>
    </location>
</feature>
<protein>
    <recommendedName>
        <fullName evidence="4">Lipoprotein</fullName>
    </recommendedName>
</protein>
<organism evidence="2 3">
    <name type="scientific">Moheibacter sediminis</name>
    <dbReference type="NCBI Taxonomy" id="1434700"/>
    <lineage>
        <taxon>Bacteria</taxon>
        <taxon>Pseudomonadati</taxon>
        <taxon>Bacteroidota</taxon>
        <taxon>Flavobacteriia</taxon>
        <taxon>Flavobacteriales</taxon>
        <taxon>Weeksellaceae</taxon>
        <taxon>Moheibacter</taxon>
    </lineage>
</organism>
<sequence length="200" mass="22728">MKIISTLLILVFLIQSCASSNQPIIVQPNPMTFSENNQSGLIVGTITFLNERARFGNYKVEITNMSTNADIVERNSTTITLVPNLLWKPKHKGELDNGLTYLVVFKRPKGSYEIYHINLFGQGAYTSFSSVYSGFSIPFEAEEGKITYIGNLIIDEYSGKDEYGVAYRNNFERDIEELKKIYPNVKVNPETIRKDTLHIK</sequence>
<accession>A0A1W2B4D5</accession>